<comment type="caution">
    <text evidence="4">The sequence shown here is derived from an EMBL/GenBank/DDBJ whole genome shotgun (WGS) entry which is preliminary data.</text>
</comment>
<protein>
    <recommendedName>
        <fullName evidence="3">Phospholipase/carboxylesterase/thioesterase domain-containing protein</fullName>
    </recommendedName>
</protein>
<name>A0A4Z1P5G1_9PEZI</name>
<reference evidence="4 5" key="1">
    <citation type="submission" date="2019-04" db="EMBL/GenBank/DDBJ databases">
        <title>High contiguity whole genome sequence and gene annotation resource for two Venturia nashicola isolates.</title>
        <authorList>
            <person name="Prokchorchik M."/>
            <person name="Won K."/>
            <person name="Lee Y."/>
            <person name="Choi E.D."/>
            <person name="Segonzac C."/>
            <person name="Sohn K.H."/>
        </authorList>
    </citation>
    <scope>NUCLEOTIDE SEQUENCE [LARGE SCALE GENOMIC DNA]</scope>
    <source>
        <strain evidence="4 5">PRI2</strain>
    </source>
</reference>
<dbReference type="SUPFAM" id="SSF53474">
    <property type="entry name" value="alpha/beta-Hydrolases"/>
    <property type="match status" value="1"/>
</dbReference>
<evidence type="ECO:0000313" key="5">
    <source>
        <dbReference type="Proteomes" id="UP000298493"/>
    </source>
</evidence>
<proteinExistence type="inferred from homology"/>
<feature type="domain" description="Phospholipase/carboxylesterase/thioesterase" evidence="3">
    <location>
        <begin position="23"/>
        <end position="178"/>
    </location>
</feature>
<dbReference type="PANTHER" id="PTHR10655:SF67">
    <property type="entry name" value="PHOSPHOLIPASE_CARBOXYLESTERASE SUPERFAMILY (AFU_ORTHOLOGUE AFUA_5G09340)"/>
    <property type="match status" value="1"/>
</dbReference>
<dbReference type="InterPro" id="IPR003140">
    <property type="entry name" value="PLipase/COase/thioEstase"/>
</dbReference>
<dbReference type="GO" id="GO:0008474">
    <property type="term" value="F:palmitoyl-(protein) hydrolase activity"/>
    <property type="evidence" value="ECO:0007669"/>
    <property type="project" value="TreeGrafter"/>
</dbReference>
<feature type="compositionally biased region" description="Basic residues" evidence="2">
    <location>
        <begin position="217"/>
        <end position="233"/>
    </location>
</feature>
<dbReference type="PANTHER" id="PTHR10655">
    <property type="entry name" value="LYSOPHOSPHOLIPASE-RELATED"/>
    <property type="match status" value="1"/>
</dbReference>
<evidence type="ECO:0000313" key="4">
    <source>
        <dbReference type="EMBL" id="TID22888.1"/>
    </source>
</evidence>
<dbReference type="Proteomes" id="UP000298493">
    <property type="component" value="Unassembled WGS sequence"/>
</dbReference>
<dbReference type="InterPro" id="IPR029058">
    <property type="entry name" value="AB_hydrolase_fold"/>
</dbReference>
<dbReference type="AlphaFoldDB" id="A0A4Z1P5G1"/>
<gene>
    <name evidence="4" type="ORF">E6O75_ATG02062</name>
</gene>
<sequence length="260" mass="28638">MPGRLPTQADFHSATVSIIPPPPTHNPTNVLLLLHGLGDTQLNFASFAGKLALPETCCIALRAPAPLPFDLEGYHWGDDIVFDNATGGLDADSGFKKALNLVLENIVRRILIGKCGYKGREIIFFGFGQGGMLALSLAKEMEIDELGGVVSVGGALPASMALATEGKKSKTPVVICKASNNSAVKDKDVQRLRDSFEFLELNEWKRNGDGMPEAQKRERRTQRKRGTFLRKRNQQSTAHLKSSKFRHRFFYMEVEQILAA</sequence>
<evidence type="ECO:0000256" key="2">
    <source>
        <dbReference type="SAM" id="MobiDB-lite"/>
    </source>
</evidence>
<evidence type="ECO:0000256" key="1">
    <source>
        <dbReference type="ARBA" id="ARBA00006499"/>
    </source>
</evidence>
<dbReference type="GO" id="GO:0052689">
    <property type="term" value="F:carboxylic ester hydrolase activity"/>
    <property type="evidence" value="ECO:0007669"/>
    <property type="project" value="TreeGrafter"/>
</dbReference>
<comment type="similarity">
    <text evidence="1">Belongs to the AB hydrolase superfamily. AB hydrolase 2 family.</text>
</comment>
<keyword evidence="5" id="KW-1185">Reference proteome</keyword>
<evidence type="ECO:0000259" key="3">
    <source>
        <dbReference type="Pfam" id="PF02230"/>
    </source>
</evidence>
<organism evidence="4 5">
    <name type="scientific">Venturia nashicola</name>
    <dbReference type="NCBI Taxonomy" id="86259"/>
    <lineage>
        <taxon>Eukaryota</taxon>
        <taxon>Fungi</taxon>
        <taxon>Dikarya</taxon>
        <taxon>Ascomycota</taxon>
        <taxon>Pezizomycotina</taxon>
        <taxon>Dothideomycetes</taxon>
        <taxon>Pleosporomycetidae</taxon>
        <taxon>Venturiales</taxon>
        <taxon>Venturiaceae</taxon>
        <taxon>Venturia</taxon>
    </lineage>
</organism>
<dbReference type="GO" id="GO:0005737">
    <property type="term" value="C:cytoplasm"/>
    <property type="evidence" value="ECO:0007669"/>
    <property type="project" value="TreeGrafter"/>
</dbReference>
<dbReference type="EMBL" id="SNSC02000007">
    <property type="protein sequence ID" value="TID22888.1"/>
    <property type="molecule type" value="Genomic_DNA"/>
</dbReference>
<dbReference type="InterPro" id="IPR050565">
    <property type="entry name" value="LYPA1-2/EST-like"/>
</dbReference>
<accession>A0A4Z1P5G1</accession>
<feature type="region of interest" description="Disordered" evidence="2">
    <location>
        <begin position="208"/>
        <end position="237"/>
    </location>
</feature>
<dbReference type="Gene3D" id="3.40.50.1820">
    <property type="entry name" value="alpha/beta hydrolase"/>
    <property type="match status" value="1"/>
</dbReference>
<dbReference type="STRING" id="86259.A0A4Z1P5G1"/>
<dbReference type="Pfam" id="PF02230">
    <property type="entry name" value="Abhydrolase_2"/>
    <property type="match status" value="1"/>
</dbReference>